<proteinExistence type="predicted"/>
<gene>
    <name evidence="1" type="ORF">HZS54_18030</name>
</gene>
<protein>
    <submittedName>
        <fullName evidence="1">Uncharacterized protein</fullName>
    </submittedName>
</protein>
<reference evidence="1 2" key="1">
    <citation type="submission" date="2020-07" db="EMBL/GenBank/DDBJ databases">
        <title>Halosimplex litoreum sp. nov. and Halosimplex rubrum sp. nov., isolated from different salt environments.</title>
        <authorList>
            <person name="Cui H."/>
        </authorList>
    </citation>
    <scope>NUCLEOTIDE SEQUENCE [LARGE SCALE GENOMIC DNA]</scope>
    <source>
        <strain evidence="1 2">R2</strain>
    </source>
</reference>
<evidence type="ECO:0000313" key="2">
    <source>
        <dbReference type="Proteomes" id="UP000509346"/>
    </source>
</evidence>
<dbReference type="AlphaFoldDB" id="A0A7D5TJK9"/>
<dbReference type="KEGG" id="hpel:HZS54_18030"/>
<accession>A0A7D5TJK9</accession>
<keyword evidence="2" id="KW-1185">Reference proteome</keyword>
<name>A0A7D5TJK9_9EURY</name>
<sequence length="69" mass="7809">MSCDDERLEVEIPEKAMYELWVEVRGVPSPQSEFPDQNDRLVRQLVHAANGADEETLRDALEALGVRSP</sequence>
<dbReference type="Proteomes" id="UP000509346">
    <property type="component" value="Chromosome"/>
</dbReference>
<dbReference type="EMBL" id="CP058909">
    <property type="protein sequence ID" value="QLH85036.1"/>
    <property type="molecule type" value="Genomic_DNA"/>
</dbReference>
<organism evidence="1 2">
    <name type="scientific">Halosimplex pelagicum</name>
    <dbReference type="NCBI Taxonomy" id="869886"/>
    <lineage>
        <taxon>Archaea</taxon>
        <taxon>Methanobacteriati</taxon>
        <taxon>Methanobacteriota</taxon>
        <taxon>Stenosarchaea group</taxon>
        <taxon>Halobacteria</taxon>
        <taxon>Halobacteriales</taxon>
        <taxon>Haloarculaceae</taxon>
        <taxon>Halosimplex</taxon>
    </lineage>
</organism>
<evidence type="ECO:0000313" key="1">
    <source>
        <dbReference type="EMBL" id="QLH85036.1"/>
    </source>
</evidence>